<feature type="transmembrane region" description="Helical" evidence="1">
    <location>
        <begin position="15"/>
        <end position="38"/>
    </location>
</feature>
<organism evidence="4 5">
    <name type="scientific">[Mycobacterium] nativiensis</name>
    <dbReference type="NCBI Taxonomy" id="2855503"/>
    <lineage>
        <taxon>Bacteria</taxon>
        <taxon>Bacillati</taxon>
        <taxon>Actinomycetota</taxon>
        <taxon>Actinomycetes</taxon>
        <taxon>Mycobacteriales</taxon>
        <taxon>Mycobacteriaceae</taxon>
        <taxon>Mycolicibacter</taxon>
    </lineage>
</organism>
<dbReference type="PANTHER" id="PTHR33371:SF18">
    <property type="entry name" value="MCE-FAMILY PROTEIN MCE3C"/>
    <property type="match status" value="1"/>
</dbReference>
<dbReference type="NCBIfam" id="TIGR00996">
    <property type="entry name" value="Mtu_fam_mce"/>
    <property type="match status" value="1"/>
</dbReference>
<dbReference type="Proteomes" id="UP001298593">
    <property type="component" value="Unassembled WGS sequence"/>
</dbReference>
<dbReference type="InterPro" id="IPR024516">
    <property type="entry name" value="Mce_C"/>
</dbReference>
<dbReference type="InterPro" id="IPR052336">
    <property type="entry name" value="MlaD_Phospholipid_Transporter"/>
</dbReference>
<accession>A0ABU5XVL4</accession>
<evidence type="ECO:0000256" key="1">
    <source>
        <dbReference type="SAM" id="Phobius"/>
    </source>
</evidence>
<feature type="domain" description="Mce/MlaD" evidence="2">
    <location>
        <begin position="44"/>
        <end position="116"/>
    </location>
</feature>
<dbReference type="EMBL" id="JAYJJU010000007">
    <property type="protein sequence ID" value="MEB3031823.1"/>
    <property type="molecule type" value="Genomic_DNA"/>
</dbReference>
<dbReference type="Pfam" id="PF11887">
    <property type="entry name" value="Mce4_CUP1"/>
    <property type="match status" value="1"/>
</dbReference>
<evidence type="ECO:0000259" key="3">
    <source>
        <dbReference type="Pfam" id="PF11887"/>
    </source>
</evidence>
<proteinExistence type="predicted"/>
<gene>
    <name evidence="4" type="ORF">KV113_09660</name>
</gene>
<evidence type="ECO:0000313" key="5">
    <source>
        <dbReference type="Proteomes" id="UP001298593"/>
    </source>
</evidence>
<keyword evidence="1" id="KW-0472">Membrane</keyword>
<dbReference type="Pfam" id="PF02470">
    <property type="entry name" value="MlaD"/>
    <property type="match status" value="1"/>
</dbReference>
<dbReference type="PRINTS" id="PR01782">
    <property type="entry name" value="MCEVIRFACTOR"/>
</dbReference>
<feature type="domain" description="Mammalian cell entry C-terminal" evidence="3">
    <location>
        <begin position="125"/>
        <end position="312"/>
    </location>
</feature>
<comment type="caution">
    <text evidence="4">The sequence shown here is derived from an EMBL/GenBank/DDBJ whole genome shotgun (WGS) entry which is preliminary data.</text>
</comment>
<keyword evidence="5" id="KW-1185">Reference proteome</keyword>
<evidence type="ECO:0000259" key="2">
    <source>
        <dbReference type="Pfam" id="PF02470"/>
    </source>
</evidence>
<name>A0ABU5XVL4_9MYCO</name>
<dbReference type="InterPro" id="IPR005693">
    <property type="entry name" value="Mce"/>
</dbReference>
<keyword evidence="1" id="KW-0812">Transmembrane</keyword>
<keyword evidence="1" id="KW-1133">Transmembrane helix</keyword>
<sequence length="341" mass="36551">MFQLFKRPLDSYNKIRLGAVALMVMVALIAGILLINALDLGRTAYRAEFAQAASLRPGDQVTVAGISVGTVTRMDLAGDRVVATFKVNKSVHLGKDTRAGIKLTTLLGSRYMELKPAGVGDLDARTIGLANTEVPYNLQQTLADATTTFEQVDADNIAQSLTTLNQGLVGVPEALPQALQNLSALSTVVTDRREQIGSLLKNTDTITALIRNQKASLGSLVVQGRDLLGELTSRRAAIERMFASTTALVDTLHGVLADQPALNDLLASMRELAHLIAAHDAQFRNLLQVLPIPVRNFANLTGSGTGSDGTVANGLLVDSWMCAISGRAQQFHLVEYFQDCK</sequence>
<dbReference type="PANTHER" id="PTHR33371">
    <property type="entry name" value="INTERMEMBRANE PHOSPHOLIPID TRANSPORT SYSTEM BINDING PROTEIN MLAD-RELATED"/>
    <property type="match status" value="1"/>
</dbReference>
<dbReference type="InterPro" id="IPR003399">
    <property type="entry name" value="Mce/MlaD"/>
</dbReference>
<dbReference type="RefSeq" id="WP_329779978.1">
    <property type="nucleotide sequence ID" value="NZ_JAYJJU010000007.1"/>
</dbReference>
<reference evidence="4 5" key="1">
    <citation type="submission" date="2023-12" db="EMBL/GenBank/DDBJ databases">
        <title>Description of new species of Mycobacterium terrae complex isolated from sewage at the Sao Paulo Zoological Park Foundation in Brazil.</title>
        <authorList>
            <person name="Romagnoli C.L."/>
            <person name="Conceicao E.C."/>
            <person name="Machado E."/>
            <person name="Barreto L.B.P.F."/>
            <person name="Sharma A."/>
            <person name="Silva N.M."/>
            <person name="Marques L.E."/>
            <person name="Juliana M.A."/>
            <person name="Lourenco M.C.S."/>
            <person name="Digiampietri L.A."/>
            <person name="Suffys P.N."/>
            <person name="Viana-Niero C."/>
        </authorList>
    </citation>
    <scope>NUCLEOTIDE SEQUENCE [LARGE SCALE GENOMIC DNA]</scope>
    <source>
        <strain evidence="4 5">MYC340</strain>
    </source>
</reference>
<evidence type="ECO:0000313" key="4">
    <source>
        <dbReference type="EMBL" id="MEB3031823.1"/>
    </source>
</evidence>
<protein>
    <submittedName>
        <fullName evidence="4">MlaD family protein</fullName>
    </submittedName>
</protein>